<protein>
    <recommendedName>
        <fullName evidence="13">Rac GTPase-activating protein 1</fullName>
    </recommendedName>
</protein>
<keyword evidence="6" id="KW-0862">Zinc</keyword>
<dbReference type="PROSITE" id="PS00479">
    <property type="entry name" value="ZF_DAG_PE_1"/>
    <property type="match status" value="1"/>
</dbReference>
<proteinExistence type="predicted"/>
<dbReference type="InterPro" id="IPR002219">
    <property type="entry name" value="PKC_DAG/PE"/>
</dbReference>
<dbReference type="GO" id="GO:0007283">
    <property type="term" value="P:spermatogenesis"/>
    <property type="evidence" value="ECO:0007669"/>
    <property type="project" value="UniProtKB-KW"/>
</dbReference>
<dbReference type="Gene3D" id="1.10.555.10">
    <property type="entry name" value="Rho GTPase activation protein"/>
    <property type="match status" value="1"/>
</dbReference>
<evidence type="ECO:0000259" key="11">
    <source>
        <dbReference type="PROSITE" id="PS50238"/>
    </source>
</evidence>
<dbReference type="GO" id="GO:0007266">
    <property type="term" value="P:Rho protein signal transduction"/>
    <property type="evidence" value="ECO:0007669"/>
    <property type="project" value="TreeGrafter"/>
</dbReference>
<sequence>MYNTLKYGVQPYLKGVQNVIDCLLTWVLFSTAAAPRRHTMTTTNGNAPHFFLTPAYKDLARRTSVLTNSCEQEFLRFAINQEECRQHWLQSVREVDKLKQALEKSQSDVSALESRLRVARRYLDDEKKRRRLIESERESLEKQLELVRDVVLHGNAKFLNEETKEKLAFLNNTSVRSRRSNGADGNSRYETGGQRLDTISEGMDSTVSILSDLSYSRSEDDLDLSLLRAGKQWRRYRHSNNKDDSPSVKRAKRAGNKSIELEAGAGERVVATTTVTMNSGGPIKASSKLETILPQQSRMEEDAPFTHFLPSAPFQGSTESVVSSMFTGSVQNYPQHDYLQNQPEMSPKTDLMSMAIKNKIHSRPHVFVTKTTIRPETCGPCNRRIKFGKVALRCQDCRTSCHNECKDKVPLPCVPLGNTPNKKGGMVSTSLLFISRTLLIGHSLPLLLHTPHWSLVASPPPHSSLVTRCLSSSTLLIGHSLPLLLHTPHWSLAASPPKHSSLYSLQTSVRRPPECYWGNVEWCMGVIGDYAPTMSPMIPSILVHCIQEVELRGLKEVGIYRISTSDREVKALKEKFLRGKGVPNLSSLDIHTICGTIKDFLRFLREPLVTYLLWPDFVRASEMASQEDGKAAIYQAIAELPQPNRDTLAFVILHLQSSVWHTLKLASRAAAQFARPLAIPCIEVMESPEVKMPIDNIAKVFGPTLVGYSSNDPTPITILNETKKQTAVMQFLLRIPEDYWMRFTNSGGINQAASELRHTPSSITLTRNGSNTSTYRGIFNTPLGSSRCGKARYNCTGQRELAQYMYSLNLEGGGRIFSVIVPWCNLCHRNHPWQIRKLVILLKIRFPRRLKLTREPDLGLAILTRDIALSQAILTRDIAVSQTILTRDIAVYQAILTRDIAVSQTIPTRDIAVSQTIPTRDIARHSGVFGYTRQRHSGVFGYTRQIHSGVFGYTRQIHSGVLGYTRQRHSGVFGYTRQRHSGVLVTQKFRDCVT</sequence>
<dbReference type="CDD" id="cd20821">
    <property type="entry name" value="C1_MgcRacGAP"/>
    <property type="match status" value="1"/>
</dbReference>
<dbReference type="SMART" id="SM00324">
    <property type="entry name" value="RhoGAP"/>
    <property type="match status" value="1"/>
</dbReference>
<keyword evidence="4" id="KW-0863">Zinc-finger</keyword>
<dbReference type="PROSITE" id="PS50081">
    <property type="entry name" value="ZF_DAG_PE_2"/>
    <property type="match status" value="1"/>
</dbReference>
<dbReference type="EMBL" id="OC318486">
    <property type="protein sequence ID" value="CAD7402201.1"/>
    <property type="molecule type" value="Genomic_DNA"/>
</dbReference>
<keyword evidence="1" id="KW-0343">GTPase activation</keyword>
<keyword evidence="8" id="KW-0175">Coiled coil</keyword>
<dbReference type="GO" id="GO:0008270">
    <property type="term" value="F:zinc ion binding"/>
    <property type="evidence" value="ECO:0007669"/>
    <property type="project" value="UniProtKB-KW"/>
</dbReference>
<keyword evidence="3" id="KW-0479">Metal-binding</keyword>
<evidence type="ECO:0000313" key="12">
    <source>
        <dbReference type="EMBL" id="CAD7402201.1"/>
    </source>
</evidence>
<dbReference type="Gene3D" id="3.30.60.20">
    <property type="match status" value="1"/>
</dbReference>
<dbReference type="GO" id="GO:0051256">
    <property type="term" value="P:mitotic spindle midzone assembly"/>
    <property type="evidence" value="ECO:0007669"/>
    <property type="project" value="TreeGrafter"/>
</dbReference>
<dbReference type="PANTHER" id="PTHR46199">
    <property type="entry name" value="RAC GTPASE-ACTIVATING PROTEIN 1"/>
    <property type="match status" value="1"/>
</dbReference>
<evidence type="ECO:0000259" key="10">
    <source>
        <dbReference type="PROSITE" id="PS50081"/>
    </source>
</evidence>
<name>A0A7R9H182_TIMCR</name>
<dbReference type="PROSITE" id="PS50238">
    <property type="entry name" value="RHOGAP"/>
    <property type="match status" value="1"/>
</dbReference>
<accession>A0A7R9H182</accession>
<dbReference type="GO" id="GO:0030496">
    <property type="term" value="C:midbody"/>
    <property type="evidence" value="ECO:0007669"/>
    <property type="project" value="TreeGrafter"/>
</dbReference>
<dbReference type="InterPro" id="IPR008936">
    <property type="entry name" value="Rho_GTPase_activation_prot"/>
</dbReference>
<organism evidence="12">
    <name type="scientific">Timema cristinae</name>
    <name type="common">Walking stick</name>
    <dbReference type="NCBI Taxonomy" id="61476"/>
    <lineage>
        <taxon>Eukaryota</taxon>
        <taxon>Metazoa</taxon>
        <taxon>Ecdysozoa</taxon>
        <taxon>Arthropoda</taxon>
        <taxon>Hexapoda</taxon>
        <taxon>Insecta</taxon>
        <taxon>Pterygota</taxon>
        <taxon>Neoptera</taxon>
        <taxon>Polyneoptera</taxon>
        <taxon>Phasmatodea</taxon>
        <taxon>Timematodea</taxon>
        <taxon>Timematoidea</taxon>
        <taxon>Timematidae</taxon>
        <taxon>Timema</taxon>
    </lineage>
</organism>
<dbReference type="Pfam" id="PF00130">
    <property type="entry name" value="C1_1"/>
    <property type="match status" value="1"/>
</dbReference>
<gene>
    <name evidence="12" type="ORF">TCEB3V08_LOCUS6366</name>
</gene>
<keyword evidence="7" id="KW-0744">Spermatogenesis</keyword>
<dbReference type="GO" id="GO:0005096">
    <property type="term" value="F:GTPase activator activity"/>
    <property type="evidence" value="ECO:0007669"/>
    <property type="project" value="UniProtKB-KW"/>
</dbReference>
<dbReference type="InterPro" id="IPR000198">
    <property type="entry name" value="RhoGAP_dom"/>
</dbReference>
<evidence type="ECO:0000256" key="4">
    <source>
        <dbReference type="ARBA" id="ARBA00022771"/>
    </source>
</evidence>
<dbReference type="GO" id="GO:0005634">
    <property type="term" value="C:nucleus"/>
    <property type="evidence" value="ECO:0007669"/>
    <property type="project" value="TreeGrafter"/>
</dbReference>
<evidence type="ECO:0000256" key="3">
    <source>
        <dbReference type="ARBA" id="ARBA00022723"/>
    </source>
</evidence>
<dbReference type="Pfam" id="PF00620">
    <property type="entry name" value="RhoGAP"/>
    <property type="match status" value="1"/>
</dbReference>
<evidence type="ECO:0000256" key="2">
    <source>
        <dbReference type="ARBA" id="ARBA00022473"/>
    </source>
</evidence>
<dbReference type="InterPro" id="IPR046349">
    <property type="entry name" value="C1-like_sf"/>
</dbReference>
<dbReference type="AlphaFoldDB" id="A0A7R9H182"/>
<dbReference type="SUPFAM" id="SSF48350">
    <property type="entry name" value="GTPase activation domain, GAP"/>
    <property type="match status" value="1"/>
</dbReference>
<feature type="domain" description="Phorbol-ester/DAG-type" evidence="10">
    <location>
        <begin position="364"/>
        <end position="413"/>
    </location>
</feature>
<evidence type="ECO:0000256" key="8">
    <source>
        <dbReference type="SAM" id="Coils"/>
    </source>
</evidence>
<dbReference type="SUPFAM" id="SSF57889">
    <property type="entry name" value="Cysteine-rich domain"/>
    <property type="match status" value="1"/>
</dbReference>
<dbReference type="GO" id="GO:0032154">
    <property type="term" value="C:cleavage furrow"/>
    <property type="evidence" value="ECO:0007669"/>
    <property type="project" value="TreeGrafter"/>
</dbReference>
<feature type="domain" description="Rho-GAP" evidence="11">
    <location>
        <begin position="532"/>
        <end position="740"/>
    </location>
</feature>
<evidence type="ECO:0000256" key="7">
    <source>
        <dbReference type="ARBA" id="ARBA00022871"/>
    </source>
</evidence>
<dbReference type="PANTHER" id="PTHR46199:SF3">
    <property type="entry name" value="RAC GTPASE-ACTIVATING PROTEIN 1"/>
    <property type="match status" value="1"/>
</dbReference>
<evidence type="ECO:0000256" key="1">
    <source>
        <dbReference type="ARBA" id="ARBA00022468"/>
    </source>
</evidence>
<dbReference type="GO" id="GO:0030154">
    <property type="term" value="P:cell differentiation"/>
    <property type="evidence" value="ECO:0007669"/>
    <property type="project" value="UniProtKB-KW"/>
</dbReference>
<dbReference type="GO" id="GO:0097149">
    <property type="term" value="C:centralspindlin complex"/>
    <property type="evidence" value="ECO:0007669"/>
    <property type="project" value="TreeGrafter"/>
</dbReference>
<evidence type="ECO:0008006" key="13">
    <source>
        <dbReference type="Google" id="ProtNLM"/>
    </source>
</evidence>
<dbReference type="FunFam" id="3.30.60.20:FF:000033">
    <property type="entry name" value="Rac GTPase-activating protein 1"/>
    <property type="match status" value="1"/>
</dbReference>
<dbReference type="GO" id="GO:0051233">
    <property type="term" value="C:spindle midzone"/>
    <property type="evidence" value="ECO:0007669"/>
    <property type="project" value="TreeGrafter"/>
</dbReference>
<feature type="coiled-coil region" evidence="8">
    <location>
        <begin position="95"/>
        <end position="150"/>
    </location>
</feature>
<dbReference type="GO" id="GO:0000281">
    <property type="term" value="P:mitotic cytokinesis"/>
    <property type="evidence" value="ECO:0007669"/>
    <property type="project" value="TreeGrafter"/>
</dbReference>
<evidence type="ECO:0000256" key="6">
    <source>
        <dbReference type="ARBA" id="ARBA00022833"/>
    </source>
</evidence>
<keyword evidence="5" id="KW-0221">Differentiation</keyword>
<feature type="region of interest" description="Disordered" evidence="9">
    <location>
        <begin position="237"/>
        <end position="257"/>
    </location>
</feature>
<evidence type="ECO:0000256" key="5">
    <source>
        <dbReference type="ARBA" id="ARBA00022782"/>
    </source>
</evidence>
<evidence type="ECO:0000256" key="9">
    <source>
        <dbReference type="SAM" id="MobiDB-lite"/>
    </source>
</evidence>
<keyword evidence="2" id="KW-0217">Developmental protein</keyword>
<dbReference type="CDD" id="cd04382">
    <property type="entry name" value="RhoGAP_MgcRacGAP"/>
    <property type="match status" value="1"/>
</dbReference>
<dbReference type="SMART" id="SM00109">
    <property type="entry name" value="C1"/>
    <property type="match status" value="1"/>
</dbReference>
<reference evidence="12" key="1">
    <citation type="submission" date="2020-11" db="EMBL/GenBank/DDBJ databases">
        <authorList>
            <person name="Tran Van P."/>
        </authorList>
    </citation>
    <scope>NUCLEOTIDE SEQUENCE</scope>
</reference>